<dbReference type="EMBL" id="JBHTCP010000005">
    <property type="protein sequence ID" value="MFC7370710.1"/>
    <property type="molecule type" value="Genomic_DNA"/>
</dbReference>
<protein>
    <submittedName>
        <fullName evidence="1">DUF2533 family protein</fullName>
    </submittedName>
</protein>
<sequence length="88" mass="10107">MEVHKQISSHSEKQHTIVKAFLYYDELREQYIEKAVNHAIHGEPFSVEDINSAAEKINEIAAANGITPSRIIVTKEMIDEYAKKKQRP</sequence>
<dbReference type="Proteomes" id="UP001596549">
    <property type="component" value="Unassembled WGS sequence"/>
</dbReference>
<evidence type="ECO:0000313" key="2">
    <source>
        <dbReference type="Proteomes" id="UP001596549"/>
    </source>
</evidence>
<reference evidence="2" key="1">
    <citation type="journal article" date="2019" name="Int. J. Syst. Evol. Microbiol.">
        <title>The Global Catalogue of Microorganisms (GCM) 10K type strain sequencing project: providing services to taxonomists for standard genome sequencing and annotation.</title>
        <authorList>
            <consortium name="The Broad Institute Genomics Platform"/>
            <consortium name="The Broad Institute Genome Sequencing Center for Infectious Disease"/>
            <person name="Wu L."/>
            <person name="Ma J."/>
        </authorList>
    </citation>
    <scope>NUCLEOTIDE SEQUENCE [LARGE SCALE GENOMIC DNA]</scope>
    <source>
        <strain evidence="2">NBRC 106396</strain>
    </source>
</reference>
<accession>A0ABW2NMS2</accession>
<dbReference type="Pfam" id="PF10752">
    <property type="entry name" value="DUF2533"/>
    <property type="match status" value="1"/>
</dbReference>
<dbReference type="InterPro" id="IPR019688">
    <property type="entry name" value="DUF2533"/>
</dbReference>
<keyword evidence="2" id="KW-1185">Reference proteome</keyword>
<organism evidence="1 2">
    <name type="scientific">Fictibacillus iocasae</name>
    <dbReference type="NCBI Taxonomy" id="2715437"/>
    <lineage>
        <taxon>Bacteria</taxon>
        <taxon>Bacillati</taxon>
        <taxon>Bacillota</taxon>
        <taxon>Bacilli</taxon>
        <taxon>Bacillales</taxon>
        <taxon>Fictibacillaceae</taxon>
        <taxon>Fictibacillus</taxon>
    </lineage>
</organism>
<comment type="caution">
    <text evidence="1">The sequence shown here is derived from an EMBL/GenBank/DDBJ whole genome shotgun (WGS) entry which is preliminary data.</text>
</comment>
<gene>
    <name evidence="1" type="ORF">ACFQPF_03365</name>
</gene>
<name>A0ABW2NMS2_9BACL</name>
<evidence type="ECO:0000313" key="1">
    <source>
        <dbReference type="EMBL" id="MFC7370710.1"/>
    </source>
</evidence>
<proteinExistence type="predicted"/>
<dbReference type="RefSeq" id="WP_379746543.1">
    <property type="nucleotide sequence ID" value="NZ_JBHTCP010000005.1"/>
</dbReference>